<dbReference type="Ensembl" id="ENSUMAT00000038338.1">
    <property type="protein sequence ID" value="ENSUMAP00000032425.1"/>
    <property type="gene ID" value="ENSUMAG00000023354.1"/>
</dbReference>
<dbReference type="OMA" id="CERPLEC"/>
<proteinExistence type="predicted"/>
<evidence type="ECO:0000313" key="2">
    <source>
        <dbReference type="Ensembl" id="ENSUMAP00000032425"/>
    </source>
</evidence>
<evidence type="ECO:0000256" key="1">
    <source>
        <dbReference type="SAM" id="Phobius"/>
    </source>
</evidence>
<reference evidence="2" key="1">
    <citation type="submission" date="2019-03" db="UniProtKB">
        <authorList>
            <consortium name="Ensembl"/>
        </authorList>
    </citation>
    <scope>IDENTIFICATION</scope>
</reference>
<protein>
    <submittedName>
        <fullName evidence="2">Uncharacterized protein</fullName>
    </submittedName>
</protein>
<name>A0A452VFJ3_URSMA</name>
<dbReference type="AlphaFoldDB" id="A0A452VFJ3"/>
<feature type="transmembrane region" description="Helical" evidence="1">
    <location>
        <begin position="66"/>
        <end position="88"/>
    </location>
</feature>
<feature type="transmembrane region" description="Helical" evidence="1">
    <location>
        <begin position="37"/>
        <end position="59"/>
    </location>
</feature>
<sequence length="148" mass="16121">MLHSLGPRRGHRKPGFEGPSLQKILRAGTCKPLCVPVSVYGCVSMCLCVCPCICVRLSWVYLRAPICMCACLSVCLYLSVGGGGVVPVCTCERPLECLCVHVCVCRSMPASLCVSLCLCVWQCVTICMNVVSLSPYLLYCTHSFCDER</sequence>
<organism evidence="2">
    <name type="scientific">Ursus maritimus</name>
    <name type="common">Polar bear</name>
    <name type="synonym">Thalarctos maritimus</name>
    <dbReference type="NCBI Taxonomy" id="29073"/>
    <lineage>
        <taxon>Eukaryota</taxon>
        <taxon>Metazoa</taxon>
        <taxon>Chordata</taxon>
        <taxon>Craniata</taxon>
        <taxon>Vertebrata</taxon>
        <taxon>Euteleostomi</taxon>
        <taxon>Mammalia</taxon>
        <taxon>Eutheria</taxon>
        <taxon>Laurasiatheria</taxon>
        <taxon>Carnivora</taxon>
        <taxon>Caniformia</taxon>
        <taxon>Ursidae</taxon>
        <taxon>Ursus</taxon>
    </lineage>
</organism>
<keyword evidence="1" id="KW-0812">Transmembrane</keyword>
<keyword evidence="1" id="KW-1133">Transmembrane helix</keyword>
<accession>A0A452VFJ3</accession>
<keyword evidence="1" id="KW-0472">Membrane</keyword>